<reference evidence="1 2" key="2">
    <citation type="submission" date="2018-11" db="EMBL/GenBank/DDBJ databases">
        <authorList>
            <consortium name="Pathogen Informatics"/>
        </authorList>
    </citation>
    <scope>NUCLEOTIDE SEQUENCE [LARGE SCALE GENOMIC DNA]</scope>
</reference>
<organism evidence="3">
    <name type="scientific">Rodentolepis nana</name>
    <name type="common">Dwarf tapeworm</name>
    <name type="synonym">Hymenolepis nana</name>
    <dbReference type="NCBI Taxonomy" id="102285"/>
    <lineage>
        <taxon>Eukaryota</taxon>
        <taxon>Metazoa</taxon>
        <taxon>Spiralia</taxon>
        <taxon>Lophotrochozoa</taxon>
        <taxon>Platyhelminthes</taxon>
        <taxon>Cestoda</taxon>
        <taxon>Eucestoda</taxon>
        <taxon>Cyclophyllidea</taxon>
        <taxon>Hymenolepididae</taxon>
        <taxon>Rodentolepis</taxon>
    </lineage>
</organism>
<reference evidence="3" key="1">
    <citation type="submission" date="2017-02" db="UniProtKB">
        <authorList>
            <consortium name="WormBaseParasite"/>
        </authorList>
    </citation>
    <scope>IDENTIFICATION</scope>
</reference>
<sequence>MSVVSPSEVDGIWKMLDEMATNDPVSYQKFIVEQLKKAPDILSQPQCRGFLRCTLKSSCSIFINLCEWQLIDKPESETAPIPFYCGGIYSANNGKMFVKLLHVLLAKVTCVAMHPSVFAHYNIFQTARKRDSHINQLLTLIILFIKHEKSIHTIEWEEINAKKLVKFDITWRSEPYGGESEMLKSLRHEKFFLGNTSEHLLDSKNTATLDTCSSITPEIEQSLSEPIGNSKLVQEVKPTPCWRLSRHNRKPNTCQYVIILPMGLKMENCTLDISEVGIDQSQNSLP</sequence>
<evidence type="ECO:0000313" key="3">
    <source>
        <dbReference type="WBParaSite" id="HNAJ_0000911301-mRNA-1"/>
    </source>
</evidence>
<dbReference type="WBParaSite" id="HNAJ_0000911301-mRNA-1">
    <property type="protein sequence ID" value="HNAJ_0000911301-mRNA-1"/>
    <property type="gene ID" value="HNAJ_0000911301"/>
</dbReference>
<name>A0A0R3TNW8_RODNA</name>
<dbReference type="OrthoDB" id="545063at2759"/>
<evidence type="ECO:0000313" key="2">
    <source>
        <dbReference type="Proteomes" id="UP000278807"/>
    </source>
</evidence>
<protein>
    <submittedName>
        <fullName evidence="3">PIH1 domain-containing protein</fullName>
    </submittedName>
</protein>
<dbReference type="Proteomes" id="UP000278807">
    <property type="component" value="Unassembled WGS sequence"/>
</dbReference>
<dbReference type="AlphaFoldDB" id="A0A0R3TNW8"/>
<accession>A0A0R3TNW8</accession>
<keyword evidence="2" id="KW-1185">Reference proteome</keyword>
<evidence type="ECO:0000313" key="1">
    <source>
        <dbReference type="EMBL" id="VDO05410.1"/>
    </source>
</evidence>
<gene>
    <name evidence="1" type="ORF">HNAJ_LOCUS9109</name>
</gene>
<dbReference type="STRING" id="102285.A0A0R3TNW8"/>
<proteinExistence type="predicted"/>
<dbReference type="EMBL" id="UZAE01012495">
    <property type="protein sequence ID" value="VDO05410.1"/>
    <property type="molecule type" value="Genomic_DNA"/>
</dbReference>